<gene>
    <name evidence="2" type="ORF">SAMN02745119_01637</name>
</gene>
<dbReference type="InterPro" id="IPR011856">
    <property type="entry name" value="tRNA_endonuc-like_dom_sf"/>
</dbReference>
<dbReference type="Proteomes" id="UP000190102">
    <property type="component" value="Unassembled WGS sequence"/>
</dbReference>
<accession>A0A1T4NI33</accession>
<feature type="domain" description="Restriction endonuclease type IV Mrr" evidence="1">
    <location>
        <begin position="7"/>
        <end position="101"/>
    </location>
</feature>
<dbReference type="PANTHER" id="PTHR30015">
    <property type="entry name" value="MRR RESTRICTION SYSTEM PROTEIN"/>
    <property type="match status" value="1"/>
</dbReference>
<keyword evidence="2" id="KW-0378">Hydrolase</keyword>
<evidence type="ECO:0000313" key="3">
    <source>
        <dbReference type="Proteomes" id="UP000190102"/>
    </source>
</evidence>
<dbReference type="InterPro" id="IPR007560">
    <property type="entry name" value="Restrct_endonuc_IV_Mrr"/>
</dbReference>
<dbReference type="SUPFAM" id="SSF52980">
    <property type="entry name" value="Restriction endonuclease-like"/>
    <property type="match status" value="1"/>
</dbReference>
<protein>
    <submittedName>
        <fullName evidence="2">Restriction endonuclease</fullName>
    </submittedName>
</protein>
<proteinExistence type="predicted"/>
<dbReference type="GO" id="GO:0009307">
    <property type="term" value="P:DNA restriction-modification system"/>
    <property type="evidence" value="ECO:0007669"/>
    <property type="project" value="InterPro"/>
</dbReference>
<dbReference type="AlphaFoldDB" id="A0A1T4NI33"/>
<dbReference type="EMBL" id="FUWR01000007">
    <property type="protein sequence ID" value="SJZ78726.1"/>
    <property type="molecule type" value="Genomic_DNA"/>
</dbReference>
<dbReference type="PANTHER" id="PTHR30015:SF7">
    <property type="entry name" value="TYPE IV METHYL-DIRECTED RESTRICTION ENZYME ECOKMRR"/>
    <property type="match status" value="1"/>
</dbReference>
<sequence>MAGARAFAHRSFEGLGFEAQLTPSSKDGGKDVILTCRAASKAHTYYVEIKHWRSGQHVGQTAVTEFLNVIVNEEISGGLFLSTYGFCSNAVESLTEIQRQRLRFGEESKIATLCKSYIKAKSGIWSPEVTPVETLYEATF</sequence>
<keyword evidence="2" id="KW-0255">Endonuclease</keyword>
<dbReference type="RefSeq" id="WP_208610562.1">
    <property type="nucleotide sequence ID" value="NZ_FUWR01000007.1"/>
</dbReference>
<dbReference type="InterPro" id="IPR052906">
    <property type="entry name" value="Type_IV_Methyl-Rstrct_Enzyme"/>
</dbReference>
<reference evidence="3" key="1">
    <citation type="submission" date="2017-02" db="EMBL/GenBank/DDBJ databases">
        <authorList>
            <person name="Varghese N."/>
            <person name="Submissions S."/>
        </authorList>
    </citation>
    <scope>NUCLEOTIDE SEQUENCE [LARGE SCALE GENOMIC DNA]</scope>
    <source>
        <strain evidence="3">ATCC BAA-34</strain>
    </source>
</reference>
<evidence type="ECO:0000259" key="1">
    <source>
        <dbReference type="Pfam" id="PF04471"/>
    </source>
</evidence>
<dbReference type="Gene3D" id="3.40.1350.10">
    <property type="match status" value="1"/>
</dbReference>
<dbReference type="GO" id="GO:0003677">
    <property type="term" value="F:DNA binding"/>
    <property type="evidence" value="ECO:0007669"/>
    <property type="project" value="InterPro"/>
</dbReference>
<dbReference type="STRING" id="115783.SAMN02745119_01637"/>
<dbReference type="InterPro" id="IPR011335">
    <property type="entry name" value="Restrct_endonuc-II-like"/>
</dbReference>
<keyword evidence="3" id="KW-1185">Reference proteome</keyword>
<name>A0A1T4NI33_9BACT</name>
<evidence type="ECO:0000313" key="2">
    <source>
        <dbReference type="EMBL" id="SJZ78726.1"/>
    </source>
</evidence>
<dbReference type="GO" id="GO:0015666">
    <property type="term" value="F:restriction endodeoxyribonuclease activity"/>
    <property type="evidence" value="ECO:0007669"/>
    <property type="project" value="TreeGrafter"/>
</dbReference>
<keyword evidence="2" id="KW-0540">Nuclease</keyword>
<dbReference type="Pfam" id="PF04471">
    <property type="entry name" value="Mrr_cat"/>
    <property type="match status" value="1"/>
</dbReference>
<organism evidence="2 3">
    <name type="scientific">Trichlorobacter thiogenes</name>
    <dbReference type="NCBI Taxonomy" id="115783"/>
    <lineage>
        <taxon>Bacteria</taxon>
        <taxon>Pseudomonadati</taxon>
        <taxon>Thermodesulfobacteriota</taxon>
        <taxon>Desulfuromonadia</taxon>
        <taxon>Geobacterales</taxon>
        <taxon>Geobacteraceae</taxon>
        <taxon>Trichlorobacter</taxon>
    </lineage>
</organism>